<keyword evidence="2" id="KW-1185">Reference proteome</keyword>
<comment type="caution">
    <text evidence="1">The sequence shown here is derived from an EMBL/GenBank/DDBJ whole genome shotgun (WGS) entry which is preliminary data.</text>
</comment>
<dbReference type="Proteomes" id="UP000813461">
    <property type="component" value="Unassembled WGS sequence"/>
</dbReference>
<evidence type="ECO:0000313" key="2">
    <source>
        <dbReference type="Proteomes" id="UP000813461"/>
    </source>
</evidence>
<dbReference type="EMBL" id="JAGMVJ010000006">
    <property type="protein sequence ID" value="KAH7089880.1"/>
    <property type="molecule type" value="Genomic_DNA"/>
</dbReference>
<protein>
    <submittedName>
        <fullName evidence="1">Uncharacterized protein</fullName>
    </submittedName>
</protein>
<organism evidence="1 2">
    <name type="scientific">Paraphoma chrysanthemicola</name>
    <dbReference type="NCBI Taxonomy" id="798071"/>
    <lineage>
        <taxon>Eukaryota</taxon>
        <taxon>Fungi</taxon>
        <taxon>Dikarya</taxon>
        <taxon>Ascomycota</taxon>
        <taxon>Pezizomycotina</taxon>
        <taxon>Dothideomycetes</taxon>
        <taxon>Pleosporomycetidae</taxon>
        <taxon>Pleosporales</taxon>
        <taxon>Pleosporineae</taxon>
        <taxon>Phaeosphaeriaceae</taxon>
        <taxon>Paraphoma</taxon>
    </lineage>
</organism>
<evidence type="ECO:0000313" key="1">
    <source>
        <dbReference type="EMBL" id="KAH7089880.1"/>
    </source>
</evidence>
<accession>A0A8K0RCW0</accession>
<reference evidence="1" key="1">
    <citation type="journal article" date="2021" name="Nat. Commun.">
        <title>Genetic determinants of endophytism in the Arabidopsis root mycobiome.</title>
        <authorList>
            <person name="Mesny F."/>
            <person name="Miyauchi S."/>
            <person name="Thiergart T."/>
            <person name="Pickel B."/>
            <person name="Atanasova L."/>
            <person name="Karlsson M."/>
            <person name="Huettel B."/>
            <person name="Barry K.W."/>
            <person name="Haridas S."/>
            <person name="Chen C."/>
            <person name="Bauer D."/>
            <person name="Andreopoulos W."/>
            <person name="Pangilinan J."/>
            <person name="LaButti K."/>
            <person name="Riley R."/>
            <person name="Lipzen A."/>
            <person name="Clum A."/>
            <person name="Drula E."/>
            <person name="Henrissat B."/>
            <person name="Kohler A."/>
            <person name="Grigoriev I.V."/>
            <person name="Martin F.M."/>
            <person name="Hacquard S."/>
        </authorList>
    </citation>
    <scope>NUCLEOTIDE SEQUENCE</scope>
    <source>
        <strain evidence="1">MPI-SDFR-AT-0120</strain>
    </source>
</reference>
<name>A0A8K0RCW0_9PLEO</name>
<proteinExistence type="predicted"/>
<dbReference type="AlphaFoldDB" id="A0A8K0RCW0"/>
<gene>
    <name evidence="1" type="ORF">FB567DRAFT_627156</name>
</gene>
<dbReference type="OrthoDB" id="3800663at2759"/>
<sequence length="310" mass="33346">MRTDSTDSSTMLTGDPFSDCFTIDTTDQVHHSTAFNKPTIEVPILDPLPHLTPWSPQSSLSTPSTTSSSTEASFDDPITWSNADLLYLLTCLHSTLLLSSHLIFTPPLASLHDTPTPIHLRLYKTLPHTPIPRAAYSKHLPIGTGRPITKLLIAESSPACTSARDARTSLATNLLANQNHAAYMLDKYNVLNALHASTTTTLRALQRGMIEMLGVSAAEWVERLDQLGGWVDGECGLEARMEVFLLGVGRAETEEWVGVVEGAMGMDGDGVGWRWGWMAMGLDGDGVGWRGEGDVGGCVWGCGGVVGEGL</sequence>